<evidence type="ECO:0000313" key="1">
    <source>
        <dbReference type="EMBL" id="AIW56746.1"/>
    </source>
</evidence>
<name>A0A0A0UYJ3_9VIRU</name>
<reference evidence="1" key="1">
    <citation type="journal article" date="2014" name="Proc. Natl. Acad. Sci. U.S.A.">
        <title>Ribonucleotide reductases reveal novel viral diversity and predict biological and ecological features of unknown marine viruses.</title>
        <authorList>
            <person name="Sakowski E.G."/>
            <person name="Munsell E.V."/>
            <person name="Hyatt M."/>
            <person name="Kress W."/>
            <person name="Williamson S.J."/>
            <person name="Nasko D.J."/>
            <person name="Polson S.W."/>
            <person name="Wommack K.E."/>
        </authorList>
    </citation>
    <scope>NUCLEOTIDE SEQUENCE</scope>
</reference>
<dbReference type="Gene3D" id="3.90.320.10">
    <property type="match status" value="1"/>
</dbReference>
<dbReference type="EMBL" id="KM520332">
    <property type="protein sequence ID" value="AIW56746.1"/>
    <property type="molecule type" value="Genomic_DNA"/>
</dbReference>
<sequence>MGSIKLATTGKKLTKTLDTLVPDINQLLIDLANSKKLKVSDNQLNKFLENVKESIIDWTNPVKQTKSNLRMSILGRPARQLWYDKHRPQKQYEPDPALQLKFLYGHILEHLVLFLAELAGHKVTDQQKKVSVSGVVGHMDSKIDGEVVDVKTASAHSFKKFEQGTLNEDDPFGYIAQLSGYEESEQTKHGGFLAINKSTGQLALFRPDDLMKPNVKTLIKDLQEKLDKDTPPEKCYEPVKHEKSGNMKLPVGCVYCSHKVECHADANDGKGLRAFQYANSKVYLTHIEKEPKVEEVKINE</sequence>
<protein>
    <recommendedName>
        <fullName evidence="2">PD-(D/E)XK endonuclease-like domain-containing protein</fullName>
    </recommendedName>
</protein>
<evidence type="ECO:0008006" key="2">
    <source>
        <dbReference type="Google" id="ProtNLM"/>
    </source>
</evidence>
<organism evidence="1">
    <name type="scientific">uncultured virus</name>
    <dbReference type="NCBI Taxonomy" id="340016"/>
    <lineage>
        <taxon>Viruses</taxon>
        <taxon>environmental samples</taxon>
    </lineage>
</organism>
<accession>A0A0A0UYJ3</accession>
<dbReference type="InterPro" id="IPR011604">
    <property type="entry name" value="PDDEXK-like_dom_sf"/>
</dbReference>
<proteinExistence type="predicted"/>